<dbReference type="GO" id="GO:0098793">
    <property type="term" value="C:presynapse"/>
    <property type="evidence" value="ECO:0007669"/>
    <property type="project" value="GOC"/>
</dbReference>
<dbReference type="GO" id="GO:0043005">
    <property type="term" value="C:neuron projection"/>
    <property type="evidence" value="ECO:0007669"/>
    <property type="project" value="TreeGrafter"/>
</dbReference>
<feature type="region of interest" description="Disordered" evidence="1">
    <location>
        <begin position="39"/>
        <end position="72"/>
    </location>
</feature>
<dbReference type="Proteomes" id="UP000828390">
    <property type="component" value="Unassembled WGS sequence"/>
</dbReference>
<dbReference type="Pfam" id="PF18336">
    <property type="entry name" value="Tudor_FRX1"/>
    <property type="match status" value="1"/>
</dbReference>
<evidence type="ECO:0000259" key="2">
    <source>
        <dbReference type="Pfam" id="PF18336"/>
    </source>
</evidence>
<dbReference type="GO" id="GO:0045727">
    <property type="term" value="P:positive regulation of translation"/>
    <property type="evidence" value="ECO:0007669"/>
    <property type="project" value="TreeGrafter"/>
</dbReference>
<evidence type="ECO:0000313" key="4">
    <source>
        <dbReference type="Proteomes" id="UP000828390"/>
    </source>
</evidence>
<evidence type="ECO:0000256" key="1">
    <source>
        <dbReference type="SAM" id="MobiDB-lite"/>
    </source>
</evidence>
<dbReference type="Gene3D" id="2.30.30.140">
    <property type="match status" value="1"/>
</dbReference>
<dbReference type="PANTHER" id="PTHR10603">
    <property type="entry name" value="FRAGILE X MENTAL RETARDATION SYNDROME-RELATED PROTEIN"/>
    <property type="match status" value="1"/>
</dbReference>
<organism evidence="3 4">
    <name type="scientific">Dreissena polymorpha</name>
    <name type="common">Zebra mussel</name>
    <name type="synonym">Mytilus polymorpha</name>
    <dbReference type="NCBI Taxonomy" id="45954"/>
    <lineage>
        <taxon>Eukaryota</taxon>
        <taxon>Metazoa</taxon>
        <taxon>Spiralia</taxon>
        <taxon>Lophotrochozoa</taxon>
        <taxon>Mollusca</taxon>
        <taxon>Bivalvia</taxon>
        <taxon>Autobranchia</taxon>
        <taxon>Heteroconchia</taxon>
        <taxon>Euheterodonta</taxon>
        <taxon>Imparidentia</taxon>
        <taxon>Neoheterodontei</taxon>
        <taxon>Myida</taxon>
        <taxon>Dreissenoidea</taxon>
        <taxon>Dreissenidae</taxon>
        <taxon>Dreissena</taxon>
    </lineage>
</organism>
<evidence type="ECO:0000313" key="3">
    <source>
        <dbReference type="EMBL" id="KAH3810916.1"/>
    </source>
</evidence>
<dbReference type="AlphaFoldDB" id="A0A9D4G5R4"/>
<dbReference type="GO" id="GO:0043488">
    <property type="term" value="P:regulation of mRNA stability"/>
    <property type="evidence" value="ECO:0007669"/>
    <property type="project" value="TreeGrafter"/>
</dbReference>
<name>A0A9D4G5R4_DREPO</name>
<reference evidence="3" key="1">
    <citation type="journal article" date="2019" name="bioRxiv">
        <title>The Genome of the Zebra Mussel, Dreissena polymorpha: A Resource for Invasive Species Research.</title>
        <authorList>
            <person name="McCartney M.A."/>
            <person name="Auch B."/>
            <person name="Kono T."/>
            <person name="Mallez S."/>
            <person name="Zhang Y."/>
            <person name="Obille A."/>
            <person name="Becker A."/>
            <person name="Abrahante J.E."/>
            <person name="Garbe J."/>
            <person name="Badalamenti J.P."/>
            <person name="Herman A."/>
            <person name="Mangelson H."/>
            <person name="Liachko I."/>
            <person name="Sullivan S."/>
            <person name="Sone E.D."/>
            <person name="Koren S."/>
            <person name="Silverstein K.A.T."/>
            <person name="Beckman K.B."/>
            <person name="Gohl D.M."/>
        </authorList>
    </citation>
    <scope>NUCLEOTIDE SEQUENCE</scope>
    <source>
        <strain evidence="3">Duluth1</strain>
        <tissue evidence="3">Whole animal</tissue>
    </source>
</reference>
<reference evidence="3" key="2">
    <citation type="submission" date="2020-11" db="EMBL/GenBank/DDBJ databases">
        <authorList>
            <person name="McCartney M.A."/>
            <person name="Auch B."/>
            <person name="Kono T."/>
            <person name="Mallez S."/>
            <person name="Becker A."/>
            <person name="Gohl D.M."/>
            <person name="Silverstein K.A.T."/>
            <person name="Koren S."/>
            <person name="Bechman K.B."/>
            <person name="Herman A."/>
            <person name="Abrahante J.E."/>
            <person name="Garbe J."/>
        </authorList>
    </citation>
    <scope>NUCLEOTIDE SEQUENCE</scope>
    <source>
        <strain evidence="3">Duluth1</strain>
        <tissue evidence="3">Whole animal</tissue>
    </source>
</reference>
<protein>
    <recommendedName>
        <fullName evidence="2">Agenet-like domain-containing protein</fullName>
    </recommendedName>
</protein>
<dbReference type="GO" id="GO:0051028">
    <property type="term" value="P:mRNA transport"/>
    <property type="evidence" value="ECO:0007669"/>
    <property type="project" value="TreeGrafter"/>
</dbReference>
<proteinExistence type="predicted"/>
<dbReference type="GO" id="GO:0003730">
    <property type="term" value="F:mRNA 3'-UTR binding"/>
    <property type="evidence" value="ECO:0007669"/>
    <property type="project" value="TreeGrafter"/>
</dbReference>
<dbReference type="EMBL" id="JAIWYP010000006">
    <property type="protein sequence ID" value="KAH3810916.1"/>
    <property type="molecule type" value="Genomic_DNA"/>
</dbReference>
<dbReference type="PANTHER" id="PTHR10603:SF7">
    <property type="entry name" value="FRAGILE X MESSENGER RIBONUCLEOPROTEIN 1 HOMOLOG"/>
    <property type="match status" value="1"/>
</dbReference>
<dbReference type="InterPro" id="IPR040148">
    <property type="entry name" value="FMR1"/>
</dbReference>
<accession>A0A9D4G5R4</accession>
<dbReference type="GO" id="GO:0045182">
    <property type="term" value="F:translation regulator activity"/>
    <property type="evidence" value="ECO:0007669"/>
    <property type="project" value="TreeGrafter"/>
</dbReference>
<dbReference type="GO" id="GO:0005634">
    <property type="term" value="C:nucleus"/>
    <property type="evidence" value="ECO:0007669"/>
    <property type="project" value="TreeGrafter"/>
</dbReference>
<sequence>MEELIAEVRGTNGAFYKCVIKNIHEDEVTVSFENDWQPPKRANFTEVRPTPPKLTDKPEYRENEQVEVSGLL</sequence>
<dbReference type="GO" id="GO:0048513">
    <property type="term" value="P:animal organ development"/>
    <property type="evidence" value="ECO:0007669"/>
    <property type="project" value="TreeGrafter"/>
</dbReference>
<dbReference type="GO" id="GO:0048170">
    <property type="term" value="P:positive regulation of long-term neuronal synaptic plasticity"/>
    <property type="evidence" value="ECO:0007669"/>
    <property type="project" value="TreeGrafter"/>
</dbReference>
<feature type="domain" description="Agenet-like" evidence="2">
    <location>
        <begin position="4"/>
        <end position="52"/>
    </location>
</feature>
<feature type="compositionally biased region" description="Basic and acidic residues" evidence="1">
    <location>
        <begin position="54"/>
        <end position="64"/>
    </location>
</feature>
<comment type="caution">
    <text evidence="3">The sequence shown here is derived from an EMBL/GenBank/DDBJ whole genome shotgun (WGS) entry which is preliminary data.</text>
</comment>
<gene>
    <name evidence="3" type="ORF">DPMN_139315</name>
</gene>
<dbReference type="GO" id="GO:0010494">
    <property type="term" value="C:cytoplasmic stress granule"/>
    <property type="evidence" value="ECO:0007669"/>
    <property type="project" value="TreeGrafter"/>
</dbReference>
<keyword evidence="4" id="KW-1185">Reference proteome</keyword>
<dbReference type="GO" id="GO:0099577">
    <property type="term" value="P:regulation of translation at presynapse, modulating synaptic transmission"/>
    <property type="evidence" value="ECO:0007669"/>
    <property type="project" value="TreeGrafter"/>
</dbReference>
<dbReference type="InterPro" id="IPR041560">
    <property type="entry name" value="Tudor_FRM1"/>
</dbReference>